<dbReference type="GO" id="GO:0045892">
    <property type="term" value="P:negative regulation of DNA-templated transcription"/>
    <property type="evidence" value="ECO:0007669"/>
    <property type="project" value="InterPro"/>
</dbReference>
<evidence type="ECO:0000256" key="3">
    <source>
        <dbReference type="ARBA" id="ARBA00023163"/>
    </source>
</evidence>
<dbReference type="SUPFAM" id="SSF46689">
    <property type="entry name" value="Homeodomain-like"/>
    <property type="match status" value="1"/>
</dbReference>
<dbReference type="InterPro" id="IPR001647">
    <property type="entry name" value="HTH_TetR"/>
</dbReference>
<dbReference type="Pfam" id="PF02909">
    <property type="entry name" value="TetR_C_1"/>
    <property type="match status" value="1"/>
</dbReference>
<evidence type="ECO:0000259" key="5">
    <source>
        <dbReference type="PROSITE" id="PS50977"/>
    </source>
</evidence>
<evidence type="ECO:0000256" key="2">
    <source>
        <dbReference type="ARBA" id="ARBA00023125"/>
    </source>
</evidence>
<dbReference type="PANTHER" id="PTHR30055:SF151">
    <property type="entry name" value="TRANSCRIPTIONAL REGULATORY PROTEIN"/>
    <property type="match status" value="1"/>
</dbReference>
<dbReference type="EMBL" id="JADMLG010000004">
    <property type="protein sequence ID" value="MBH0777123.1"/>
    <property type="molecule type" value="Genomic_DNA"/>
</dbReference>
<evidence type="ECO:0000313" key="6">
    <source>
        <dbReference type="EMBL" id="MBH0777123.1"/>
    </source>
</evidence>
<organism evidence="6 7">
    <name type="scientific">Nocardia bovistercoris</name>
    <dbReference type="NCBI Taxonomy" id="2785916"/>
    <lineage>
        <taxon>Bacteria</taxon>
        <taxon>Bacillati</taxon>
        <taxon>Actinomycetota</taxon>
        <taxon>Actinomycetes</taxon>
        <taxon>Mycobacteriales</taxon>
        <taxon>Nocardiaceae</taxon>
        <taxon>Nocardia</taxon>
    </lineage>
</organism>
<evidence type="ECO:0000256" key="1">
    <source>
        <dbReference type="ARBA" id="ARBA00023015"/>
    </source>
</evidence>
<evidence type="ECO:0000313" key="7">
    <source>
        <dbReference type="Proteomes" id="UP000655751"/>
    </source>
</evidence>
<comment type="caution">
    <text evidence="6">The sequence shown here is derived from an EMBL/GenBank/DDBJ whole genome shotgun (WGS) entry which is preliminary data.</text>
</comment>
<dbReference type="Gene3D" id="1.10.357.10">
    <property type="entry name" value="Tetracycline Repressor, domain 2"/>
    <property type="match status" value="1"/>
</dbReference>
<dbReference type="InterPro" id="IPR050109">
    <property type="entry name" value="HTH-type_TetR-like_transc_reg"/>
</dbReference>
<dbReference type="InterPro" id="IPR004111">
    <property type="entry name" value="Repressor_TetR_C"/>
</dbReference>
<keyword evidence="1" id="KW-0805">Transcription regulation</keyword>
<reference evidence="6" key="1">
    <citation type="submission" date="2020-11" db="EMBL/GenBank/DDBJ databases">
        <title>Nocardia NEAU-351.nov., a novel actinomycete isolated from the cow dung.</title>
        <authorList>
            <person name="Zhang X."/>
        </authorList>
    </citation>
    <scope>NUCLEOTIDE SEQUENCE</scope>
    <source>
        <strain evidence="6">NEAU-351</strain>
    </source>
</reference>
<accession>A0A931IC69</accession>
<dbReference type="AlphaFoldDB" id="A0A931IC69"/>
<dbReference type="Proteomes" id="UP000655751">
    <property type="component" value="Unassembled WGS sequence"/>
</dbReference>
<dbReference type="Pfam" id="PF00440">
    <property type="entry name" value="TetR_N"/>
    <property type="match status" value="1"/>
</dbReference>
<dbReference type="PANTHER" id="PTHR30055">
    <property type="entry name" value="HTH-TYPE TRANSCRIPTIONAL REGULATOR RUTR"/>
    <property type="match status" value="1"/>
</dbReference>
<dbReference type="InterPro" id="IPR036271">
    <property type="entry name" value="Tet_transcr_reg_TetR-rel_C_sf"/>
</dbReference>
<dbReference type="RefSeq" id="WP_196149441.1">
    <property type="nucleotide sequence ID" value="NZ_JADMLG010000004.1"/>
</dbReference>
<protein>
    <submittedName>
        <fullName evidence="6">TetR/AcrR family transcriptional regulator C-terminal domain-containing protein</fullName>
    </submittedName>
</protein>
<dbReference type="GO" id="GO:0000976">
    <property type="term" value="F:transcription cis-regulatory region binding"/>
    <property type="evidence" value="ECO:0007669"/>
    <property type="project" value="TreeGrafter"/>
</dbReference>
<name>A0A931IC69_9NOCA</name>
<proteinExistence type="predicted"/>
<feature type="DNA-binding region" description="H-T-H motif" evidence="4">
    <location>
        <begin position="39"/>
        <end position="58"/>
    </location>
</feature>
<dbReference type="PROSITE" id="PS50977">
    <property type="entry name" value="HTH_TETR_2"/>
    <property type="match status" value="1"/>
</dbReference>
<keyword evidence="7" id="KW-1185">Reference proteome</keyword>
<keyword evidence="2 4" id="KW-0238">DNA-binding</keyword>
<dbReference type="InterPro" id="IPR009057">
    <property type="entry name" value="Homeodomain-like_sf"/>
</dbReference>
<keyword evidence="3" id="KW-0804">Transcription</keyword>
<feature type="domain" description="HTH tetR-type" evidence="5">
    <location>
        <begin position="16"/>
        <end position="76"/>
    </location>
</feature>
<dbReference type="GO" id="GO:0003700">
    <property type="term" value="F:DNA-binding transcription factor activity"/>
    <property type="evidence" value="ECO:0007669"/>
    <property type="project" value="TreeGrafter"/>
</dbReference>
<evidence type="ECO:0000256" key="4">
    <source>
        <dbReference type="PROSITE-ProRule" id="PRU00335"/>
    </source>
</evidence>
<gene>
    <name evidence="6" type="ORF">IT779_12605</name>
</gene>
<sequence>MSAAPVSRRTRPAKAPLSRAVIVETGLRILDTDGAAALTMRRVAQELDTGAASLYVYVANRDDLMVAMLDDVIDAVPEPDGEDWRARLVTLIEDAMVAIGRHQGLALVALGSAPTETVRSRLLDRMRALLAEAGVDSRTGAWAVDLLYLHLVAAVADRGATDAVTAARHAEPSEDDAARARWSLRVLIDGIVATPAG</sequence>
<dbReference type="SUPFAM" id="SSF48498">
    <property type="entry name" value="Tetracyclin repressor-like, C-terminal domain"/>
    <property type="match status" value="1"/>
</dbReference>